<feature type="domain" description="Heat-inducible transcription repressor HrcA C-terminal" evidence="6">
    <location>
        <begin position="114"/>
        <end position="335"/>
    </location>
</feature>
<feature type="domain" description="Winged helix-turn-helix transcription repressor HrcA DNA-binding" evidence="7">
    <location>
        <begin position="14"/>
        <end position="77"/>
    </location>
</feature>
<dbReference type="InterPro" id="IPR021153">
    <property type="entry name" value="HrcA_C"/>
</dbReference>
<dbReference type="SUPFAM" id="SSF46785">
    <property type="entry name" value="Winged helix' DNA-binding domain"/>
    <property type="match status" value="1"/>
</dbReference>
<comment type="similarity">
    <text evidence="5">Belongs to the HrcA family.</text>
</comment>
<dbReference type="RefSeq" id="WP_093255794.1">
    <property type="nucleotide sequence ID" value="NZ_FNQM01000019.1"/>
</dbReference>
<dbReference type="HAMAP" id="MF_00081">
    <property type="entry name" value="HrcA"/>
    <property type="match status" value="1"/>
</dbReference>
<dbReference type="InterPro" id="IPR002571">
    <property type="entry name" value="HrcA"/>
</dbReference>
<evidence type="ECO:0000256" key="3">
    <source>
        <dbReference type="ARBA" id="ARBA00023016"/>
    </source>
</evidence>
<dbReference type="InterPro" id="IPR023120">
    <property type="entry name" value="WHTH_transcript_rep_HrcA_IDD"/>
</dbReference>
<dbReference type="InterPro" id="IPR036390">
    <property type="entry name" value="WH_DNA-bd_sf"/>
</dbReference>
<dbReference type="PIRSF" id="PIRSF005485">
    <property type="entry name" value="HrcA"/>
    <property type="match status" value="1"/>
</dbReference>
<comment type="function">
    <text evidence="5">Negative regulator of class I heat shock genes (grpE-dnaK-dnaJ and groELS operons). Prevents heat-shock induction of these operons.</text>
</comment>
<dbReference type="EMBL" id="FNQM01000019">
    <property type="protein sequence ID" value="SEA93577.1"/>
    <property type="molecule type" value="Genomic_DNA"/>
</dbReference>
<evidence type="ECO:0000256" key="2">
    <source>
        <dbReference type="ARBA" id="ARBA00023015"/>
    </source>
</evidence>
<dbReference type="PANTHER" id="PTHR34824">
    <property type="entry name" value="HEAT-INDUCIBLE TRANSCRIPTION REPRESSOR HRCA"/>
    <property type="match status" value="1"/>
</dbReference>
<keyword evidence="4 5" id="KW-0804">Transcription</keyword>
<evidence type="ECO:0000259" key="7">
    <source>
        <dbReference type="Pfam" id="PF03444"/>
    </source>
</evidence>
<organism evidence="8 9">
    <name type="scientific">Rubrimonas cliftonensis</name>
    <dbReference type="NCBI Taxonomy" id="89524"/>
    <lineage>
        <taxon>Bacteria</taxon>
        <taxon>Pseudomonadati</taxon>
        <taxon>Pseudomonadota</taxon>
        <taxon>Alphaproteobacteria</taxon>
        <taxon>Rhodobacterales</taxon>
        <taxon>Paracoccaceae</taxon>
        <taxon>Rubrimonas</taxon>
    </lineage>
</organism>
<evidence type="ECO:0000259" key="6">
    <source>
        <dbReference type="Pfam" id="PF01628"/>
    </source>
</evidence>
<keyword evidence="2 5" id="KW-0805">Transcription regulation</keyword>
<dbReference type="InterPro" id="IPR036388">
    <property type="entry name" value="WH-like_DNA-bd_sf"/>
</dbReference>
<dbReference type="GO" id="GO:0045892">
    <property type="term" value="P:negative regulation of DNA-templated transcription"/>
    <property type="evidence" value="ECO:0007669"/>
    <property type="project" value="UniProtKB-UniRule"/>
</dbReference>
<dbReference type="Proteomes" id="UP000198703">
    <property type="component" value="Unassembled WGS sequence"/>
</dbReference>
<dbReference type="OrthoDB" id="9783139at2"/>
<keyword evidence="1 5" id="KW-0678">Repressor</keyword>
<dbReference type="GO" id="GO:0003677">
    <property type="term" value="F:DNA binding"/>
    <property type="evidence" value="ECO:0007669"/>
    <property type="project" value="InterPro"/>
</dbReference>
<dbReference type="Gene3D" id="3.30.390.60">
    <property type="entry name" value="Heat-inducible transcription repressor hrca homolog, domain 3"/>
    <property type="match status" value="1"/>
</dbReference>
<dbReference type="Gene3D" id="1.10.10.10">
    <property type="entry name" value="Winged helix-like DNA-binding domain superfamily/Winged helix DNA-binding domain"/>
    <property type="match status" value="1"/>
</dbReference>
<dbReference type="STRING" id="89524.SAMN05444370_11938"/>
<keyword evidence="3 5" id="KW-0346">Stress response</keyword>
<accession>A0A1H4F9J7</accession>
<evidence type="ECO:0000313" key="9">
    <source>
        <dbReference type="Proteomes" id="UP000198703"/>
    </source>
</evidence>
<evidence type="ECO:0000256" key="5">
    <source>
        <dbReference type="HAMAP-Rule" id="MF_00081"/>
    </source>
</evidence>
<reference evidence="8 9" key="1">
    <citation type="submission" date="2016-10" db="EMBL/GenBank/DDBJ databases">
        <authorList>
            <person name="de Groot N.N."/>
        </authorList>
    </citation>
    <scope>NUCLEOTIDE SEQUENCE [LARGE SCALE GENOMIC DNA]</scope>
    <source>
        <strain evidence="8 9">DSM 15345</strain>
    </source>
</reference>
<gene>
    <name evidence="5" type="primary">hrcA</name>
    <name evidence="8" type="ORF">SAMN05444370_11938</name>
</gene>
<proteinExistence type="inferred from homology"/>
<evidence type="ECO:0000256" key="4">
    <source>
        <dbReference type="ARBA" id="ARBA00023163"/>
    </source>
</evidence>
<dbReference type="AlphaFoldDB" id="A0A1H4F9J7"/>
<sequence>MNETAPILADMNARARDVFRQLVETYLETGDPVGSRTLSRQMGMQLSPASIRNVMQDLEALGMLDSPHASAGRVPTHLGLRMFVDGLLEIGDIDEAERGVIDQAVGGASASVADMLDEAGAMLSGLSQCASLVIAPKAEAPIRHIEFVSIAADRALAVLVTQDGDVENRLFAPPPGMTPSAMREAANFLNATLQGRTLTDAGAVVASEIARRRAELDALAADLVEQGLAAWSGEQPGGGIDRLIVRGRANLLDGAQDLDRMRQLFDDLERKRDLAQLLDLASDGEGVRIFIGAENKLFSLSGSSLVISPYMNAERKLVGAIGVIGPTRLNYGRIVPIVDYTARLVGRMVAERKTGPGGRNTR</sequence>
<keyword evidence="9" id="KW-1185">Reference proteome</keyword>
<protein>
    <recommendedName>
        <fullName evidence="5">Heat-inducible transcription repressor HrcA</fullName>
    </recommendedName>
</protein>
<dbReference type="PANTHER" id="PTHR34824:SF1">
    <property type="entry name" value="HEAT-INDUCIBLE TRANSCRIPTION REPRESSOR HRCA"/>
    <property type="match status" value="1"/>
</dbReference>
<dbReference type="InterPro" id="IPR029016">
    <property type="entry name" value="GAF-like_dom_sf"/>
</dbReference>
<name>A0A1H4F9J7_9RHOB</name>
<dbReference type="Pfam" id="PF03444">
    <property type="entry name" value="WHD_HrcA"/>
    <property type="match status" value="1"/>
</dbReference>
<evidence type="ECO:0000256" key="1">
    <source>
        <dbReference type="ARBA" id="ARBA00022491"/>
    </source>
</evidence>
<evidence type="ECO:0000313" key="8">
    <source>
        <dbReference type="EMBL" id="SEA93577.1"/>
    </source>
</evidence>
<dbReference type="Pfam" id="PF01628">
    <property type="entry name" value="HrcA"/>
    <property type="match status" value="1"/>
</dbReference>
<dbReference type="InterPro" id="IPR005104">
    <property type="entry name" value="WHTH_HrcA_DNA-bd"/>
</dbReference>
<dbReference type="SUPFAM" id="SSF55781">
    <property type="entry name" value="GAF domain-like"/>
    <property type="match status" value="1"/>
</dbReference>
<dbReference type="NCBIfam" id="TIGR00331">
    <property type="entry name" value="hrcA"/>
    <property type="match status" value="1"/>
</dbReference>
<dbReference type="Gene3D" id="3.30.450.40">
    <property type="match status" value="1"/>
</dbReference>